<proteinExistence type="inferred from homology"/>
<dbReference type="Pfam" id="PF02221">
    <property type="entry name" value="E1_DerP2_DerF2"/>
    <property type="match status" value="1"/>
</dbReference>
<dbReference type="AlphaFoldDB" id="A0A915K7B4"/>
<comment type="subcellular location">
    <subcellularLocation>
        <location evidence="1">Secreted</location>
    </subcellularLocation>
</comment>
<organism evidence="6 7">
    <name type="scientific">Romanomermis culicivorax</name>
    <name type="common">Nematode worm</name>
    <dbReference type="NCBI Taxonomy" id="13658"/>
    <lineage>
        <taxon>Eukaryota</taxon>
        <taxon>Metazoa</taxon>
        <taxon>Ecdysozoa</taxon>
        <taxon>Nematoda</taxon>
        <taxon>Enoplea</taxon>
        <taxon>Dorylaimia</taxon>
        <taxon>Mermithida</taxon>
        <taxon>Mermithoidea</taxon>
        <taxon>Mermithidae</taxon>
        <taxon>Romanomermis</taxon>
    </lineage>
</organism>
<feature type="signal peptide" evidence="4">
    <location>
        <begin position="1"/>
        <end position="19"/>
    </location>
</feature>
<evidence type="ECO:0000313" key="7">
    <source>
        <dbReference type="WBParaSite" id="nRc.2.0.1.t33787-RA"/>
    </source>
</evidence>
<feature type="domain" description="MD-2-related lipid-recognition" evidence="5">
    <location>
        <begin position="24"/>
        <end position="155"/>
    </location>
</feature>
<sequence length="165" mass="18556">MMPIAWVLFIICLIGLSFGEENVVKYGSKFQVLKVKVDPCPAPAKICPLIIGTTSKLSVEFIPNIRVHNLTVSVYGKVMGIYVPYPGVNSNGCRDSNLVCPLEKDQKYVYKMKVHVLSTYPKMKTVIKFNFHANMPDTDDEDVPERNDICFQIKAEITDSPAARR</sequence>
<name>A0A915K7B4_ROMCU</name>
<evidence type="ECO:0000256" key="1">
    <source>
        <dbReference type="ARBA" id="ARBA00004613"/>
    </source>
</evidence>
<dbReference type="InterPro" id="IPR014756">
    <property type="entry name" value="Ig_E-set"/>
</dbReference>
<dbReference type="GO" id="GO:0005576">
    <property type="term" value="C:extracellular region"/>
    <property type="evidence" value="ECO:0007669"/>
    <property type="project" value="UniProtKB-SubCell"/>
</dbReference>
<dbReference type="SMART" id="SM00737">
    <property type="entry name" value="ML"/>
    <property type="match status" value="1"/>
</dbReference>
<keyword evidence="6" id="KW-1185">Reference proteome</keyword>
<dbReference type="FunFam" id="2.60.40.770:FF:000001">
    <property type="entry name" value="NPC intracellular cholesterol transporter 2"/>
    <property type="match status" value="1"/>
</dbReference>
<reference evidence="7" key="1">
    <citation type="submission" date="2022-11" db="UniProtKB">
        <authorList>
            <consortium name="WormBaseParasite"/>
        </authorList>
    </citation>
    <scope>IDENTIFICATION</scope>
</reference>
<dbReference type="WBParaSite" id="nRc.2.0.1.t33787-RA">
    <property type="protein sequence ID" value="nRc.2.0.1.t33787-RA"/>
    <property type="gene ID" value="nRc.2.0.1.g33787"/>
</dbReference>
<evidence type="ECO:0000256" key="4">
    <source>
        <dbReference type="SAM" id="SignalP"/>
    </source>
</evidence>
<evidence type="ECO:0000256" key="3">
    <source>
        <dbReference type="ARBA" id="ARBA00022525"/>
    </source>
</evidence>
<dbReference type="InterPro" id="IPR003172">
    <property type="entry name" value="ML_dom"/>
</dbReference>
<dbReference type="Proteomes" id="UP000887565">
    <property type="component" value="Unplaced"/>
</dbReference>
<evidence type="ECO:0000313" key="6">
    <source>
        <dbReference type="Proteomes" id="UP000887565"/>
    </source>
</evidence>
<comment type="similarity">
    <text evidence="2">Belongs to the NPC2 family.</text>
</comment>
<keyword evidence="3" id="KW-0964">Secreted</keyword>
<dbReference type="SUPFAM" id="SSF81296">
    <property type="entry name" value="E set domains"/>
    <property type="match status" value="1"/>
</dbReference>
<accession>A0A915K7B4</accession>
<evidence type="ECO:0000256" key="2">
    <source>
        <dbReference type="ARBA" id="ARBA00006370"/>
    </source>
</evidence>
<protein>
    <submittedName>
        <fullName evidence="7">MD-2-related lipid-recognition domain-containing protein</fullName>
    </submittedName>
</protein>
<feature type="chain" id="PRO_5037090692" evidence="4">
    <location>
        <begin position="20"/>
        <end position="165"/>
    </location>
</feature>
<dbReference type="Gene3D" id="2.60.40.770">
    <property type="match status" value="1"/>
</dbReference>
<keyword evidence="4" id="KW-0732">Signal</keyword>
<evidence type="ECO:0000259" key="5">
    <source>
        <dbReference type="SMART" id="SM00737"/>
    </source>
</evidence>